<feature type="domain" description="Pirin C-terminal" evidence="1">
    <location>
        <begin position="190"/>
        <end position="292"/>
    </location>
</feature>
<dbReference type="PANTHER" id="PTHR43594:SF1">
    <property type="entry name" value="QUERCETIN 2,3-DIOXYGENASE PA2418-RELATED"/>
    <property type="match status" value="1"/>
</dbReference>
<dbReference type="InterPro" id="IPR008778">
    <property type="entry name" value="Pirin_C_dom"/>
</dbReference>
<dbReference type="HOGENOM" id="CLU_045717_5_1_4"/>
<protein>
    <submittedName>
        <fullName evidence="2">Pirin domain protein</fullName>
    </submittedName>
</protein>
<accession>E7S0S7</accession>
<dbReference type="Gene3D" id="2.60.120.10">
    <property type="entry name" value="Jelly Rolls"/>
    <property type="match status" value="1"/>
</dbReference>
<proteinExistence type="predicted"/>
<comment type="caution">
    <text evidence="2">The sequence shown here is derived from an EMBL/GenBank/DDBJ whole genome shotgun (WGS) entry which is preliminary data.</text>
</comment>
<evidence type="ECO:0000259" key="1">
    <source>
        <dbReference type="Pfam" id="PF05726"/>
    </source>
</evidence>
<dbReference type="InterPro" id="IPR011051">
    <property type="entry name" value="RmlC_Cupin_sf"/>
</dbReference>
<dbReference type="Pfam" id="PF05726">
    <property type="entry name" value="Pirin_C"/>
    <property type="match status" value="1"/>
</dbReference>
<dbReference type="STRING" id="887898.HMPREF0551_2638"/>
<dbReference type="SUPFAM" id="SSF51182">
    <property type="entry name" value="RmlC-like cupins"/>
    <property type="match status" value="1"/>
</dbReference>
<dbReference type="EMBL" id="AEQP01000024">
    <property type="protein sequence ID" value="EFV93742.1"/>
    <property type="molecule type" value="Genomic_DNA"/>
</dbReference>
<dbReference type="eggNOG" id="COG1741">
    <property type="taxonomic scope" value="Bacteria"/>
</dbReference>
<dbReference type="InterPro" id="IPR014710">
    <property type="entry name" value="RmlC-like_jellyroll"/>
</dbReference>
<name>E7S0S7_9BURK</name>
<sequence>MKKPVVGVTRPLTAEGIGNLWQARQFFTYSGLGRQANPAIHATLIEPQHVAAADDPASPRSTGVQPQAGFESVTLLLEGDLEVRTSLPEGQPPVVLGAGDVLWNGVGHGVLTETLAGPQLTQKGGTVSAVTLWVNLPAAYKLSAPHQQYLPAAQIPSFVLPESAGTLRVIAGQWHNDLGPAETVGPLQLWDVHVKAGHTVTLPLPHKWYAQLLMLTGKITIDFWPDEIGSPQLVLLDAYGDGTTFTVKEDTHLILLCCEPLDEPIVGRGDLVFGDEPHLQNAEARLKDGGFGKL</sequence>
<dbReference type="PANTHER" id="PTHR43594">
    <property type="entry name" value="QUERCETIN 2,3-DIOXYGENASE"/>
    <property type="match status" value="1"/>
</dbReference>
<keyword evidence="3" id="KW-1185">Reference proteome</keyword>
<dbReference type="Proteomes" id="UP000011021">
    <property type="component" value="Unassembled WGS sequence"/>
</dbReference>
<reference evidence="2 3" key="1">
    <citation type="submission" date="2010-12" db="EMBL/GenBank/DDBJ databases">
        <authorList>
            <person name="Muzny D."/>
            <person name="Qin X."/>
            <person name="Deng J."/>
            <person name="Jiang H."/>
            <person name="Liu Y."/>
            <person name="Qu J."/>
            <person name="Song X.-Z."/>
            <person name="Zhang L."/>
            <person name="Thornton R."/>
            <person name="Coyle M."/>
            <person name="Francisco L."/>
            <person name="Jackson L."/>
            <person name="Javaid M."/>
            <person name="Korchina V."/>
            <person name="Kovar C."/>
            <person name="Mata R."/>
            <person name="Mathew T."/>
            <person name="Ngo R."/>
            <person name="Nguyen L."/>
            <person name="Nguyen N."/>
            <person name="Okwuonu G."/>
            <person name="Ongeri F."/>
            <person name="Pham C."/>
            <person name="Simmons D."/>
            <person name="Wilczek-Boney K."/>
            <person name="Hale W."/>
            <person name="Jakkamsetti A."/>
            <person name="Pham P."/>
            <person name="Ruth R."/>
            <person name="San Lucas F."/>
            <person name="Warren J."/>
            <person name="Zhang J."/>
            <person name="Zhao Z."/>
            <person name="Zhou C."/>
            <person name="Zhu D."/>
            <person name="Lee S."/>
            <person name="Bess C."/>
            <person name="Blankenburg K."/>
            <person name="Forbes L."/>
            <person name="Fu Q."/>
            <person name="Gubbala S."/>
            <person name="Hirani K."/>
            <person name="Jayaseelan J.C."/>
            <person name="Lara F."/>
            <person name="Munidasa M."/>
            <person name="Palculict T."/>
            <person name="Patil S."/>
            <person name="Pu L.-L."/>
            <person name="Saada N."/>
            <person name="Tang L."/>
            <person name="Weissenberger G."/>
            <person name="Zhu Y."/>
            <person name="Hemphill L."/>
            <person name="Shang Y."/>
            <person name="Youmans B."/>
            <person name="Ayvaz T."/>
            <person name="Ross M."/>
            <person name="Santibanez J."/>
            <person name="Aqrawi P."/>
            <person name="Gross S."/>
            <person name="Joshi V."/>
            <person name="Fowler G."/>
            <person name="Nazareth L."/>
            <person name="Reid J."/>
            <person name="Worley K."/>
            <person name="Petrosino J."/>
            <person name="Highlander S."/>
            <person name="Gibbs R."/>
        </authorList>
    </citation>
    <scope>NUCLEOTIDE SEQUENCE [LARGE SCALE GENOMIC DNA]</scope>
    <source>
        <strain evidence="2 3">ATCC 51599</strain>
    </source>
</reference>
<evidence type="ECO:0000313" key="3">
    <source>
        <dbReference type="Proteomes" id="UP000011021"/>
    </source>
</evidence>
<dbReference type="AlphaFoldDB" id="E7S0S7"/>
<dbReference type="RefSeq" id="WP_005675127.1">
    <property type="nucleotide sequence ID" value="NZ_CP146288.1"/>
</dbReference>
<gene>
    <name evidence="2" type="ORF">HMPREF0551_2638</name>
</gene>
<dbReference type="CDD" id="cd02247">
    <property type="entry name" value="cupin_pirin_C"/>
    <property type="match status" value="1"/>
</dbReference>
<dbReference type="InterPro" id="IPR053186">
    <property type="entry name" value="QDO-related"/>
</dbReference>
<evidence type="ECO:0000313" key="2">
    <source>
        <dbReference type="EMBL" id="EFV93742.1"/>
    </source>
</evidence>
<organism evidence="2 3">
    <name type="scientific">Lautropia mirabilis ATCC 51599</name>
    <dbReference type="NCBI Taxonomy" id="887898"/>
    <lineage>
        <taxon>Bacteria</taxon>
        <taxon>Pseudomonadati</taxon>
        <taxon>Pseudomonadota</taxon>
        <taxon>Betaproteobacteria</taxon>
        <taxon>Burkholderiales</taxon>
        <taxon>Burkholderiaceae</taxon>
        <taxon>Lautropia</taxon>
    </lineage>
</organism>